<proteinExistence type="predicted"/>
<keyword evidence="2" id="KW-1185">Reference proteome</keyword>
<organism evidence="1 2">
    <name type="scientific">Acaulospora morrowiae</name>
    <dbReference type="NCBI Taxonomy" id="94023"/>
    <lineage>
        <taxon>Eukaryota</taxon>
        <taxon>Fungi</taxon>
        <taxon>Fungi incertae sedis</taxon>
        <taxon>Mucoromycota</taxon>
        <taxon>Glomeromycotina</taxon>
        <taxon>Glomeromycetes</taxon>
        <taxon>Diversisporales</taxon>
        <taxon>Acaulosporaceae</taxon>
        <taxon>Acaulospora</taxon>
    </lineage>
</organism>
<accession>A0A9N8V5C1</accession>
<evidence type="ECO:0000313" key="2">
    <source>
        <dbReference type="Proteomes" id="UP000789342"/>
    </source>
</evidence>
<protein>
    <submittedName>
        <fullName evidence="1">17644_t:CDS:1</fullName>
    </submittedName>
</protein>
<evidence type="ECO:0000313" key="1">
    <source>
        <dbReference type="EMBL" id="CAG8444192.1"/>
    </source>
</evidence>
<name>A0A9N8V5C1_9GLOM</name>
<sequence length="1562" mass="184345">MEAWCQSCDPVKTTLGWTSGNNNIDKFIKEFQLKATKYEDVVEWIPFNRLSNLRKIGDSKLLAKWLDGIRKVKNNTQSRTLSYTVKLEKLDDSQTDVLDLIKKVKNYMQSNNYKVYGITQGTKTNQYMISCDPFKTTHGWTSGNNNIDKCIKEHQLITTEYENVVEWIPFNRLSNLRKIGDSKLLAKWLDGIRKVKNNTQSRTLSYTVELEKFDDSQTDVLDLIKKFNTYIQSNNYKVYGITQDTKTKKYMIVFEDFVYKRCSEYEKCAQCERYNTSEAWCQSCDPFKTTQGWTSGNYNIDECIKKYQLNATKYENVIEWIPFNRLSNLSKIGDSKLLAKWLDGIRKVKNNTQSRILSYTVELEKFDDSQTDVLDLIKKFNNYIQSNNYKVYGITQDTKTKKYMIVFEDFVYKRCSEYEKCAQCERYNTSEAWCQSCDPFKATQGWTSGNDNIDECIKKYQLKATKYENVIEWIPFNRLSNLRKIGDSKLLAKWLDGIRKVDEYNENSRILSYTVELEKFDDSQLDESGLIKKNYKVYGITQDTKTEKYMIVFEDFGYERCSEYEKCAQCERYNTSKAWCQSCDPYKTTQGWTSGKNNIDDFIKNFQLKTTKYENVIEWIPFDRLSNLRKIGDSKLLAKWLDGIRMVDEYNEKSRILSYTVELENFDDSQVDTLELMKKFKSYMQSDNYKIYGITQDTKTSQYMIAFDSFSSTRYHFYEKCAECDRYNTSEAWCQSCDPYKTTQGWTNGNNNIDECIKEYQLKATKYEDIIEWIPFNRLSNLRKIGDSKLRAEWLDGIRKVENVTQSRTLSCPVELEKFDDSQMGTSELLKKLDNYMQSNNYKIYGLTQDTKTSQYMIVFDSFESIRYWFYGNCAQCERYNTSKAWCQSCDPFKATQGWTSGNNNIDECIKEYQLKATKYENVIEWIPFNKLSNLRKIGYSILQAEWLDGIRKVENVTQSRTSSHTVELEIIISDSQMNTLGLIKKLGNYTRPYGITQDTTTSKYMIVIDKFSYTRDNKYGICALCNRYNTSEAWCQSCDPVKTTQGWTSGNNNIDKFIKEFQLKTTKYENVVEWIPFNRLFNLRKIEDSKLRAEWLDGIRKVENDTQLRKSSYTVELKKFGDSQMNTFKFIKKLDNYMESYDYKIYGVTQDTKTSQYMIVFEDFFGKRRREYGKCAQCERYNTSEAWCRSCDSLKTTQGWTSGNKEIDNSIKEFQLKVTKYENMIEWIPFDRLCNVQTIDDSVLTAIWLDGMRKLRNKEKSRETCTVILNEFLSFKKFKSYMCQNKIYGISYYPKINQYMIVSEVSSEKYENCLLCNQCKISKSWCGSCNPNIINKGLLNGFCIGEFKLESIEYKNLIEWIPCDKLVRMQNIGEKYLEFSTTWSDVKRDYPEILKEYCMVLLKVLPDHQLYSIEFLKESYIKLDKNRINICERRQTTNTSKYMIEFEIRESSINEPVLKRDFNYGQCTNCKRYNTSRAWCQSCDPWKTIRGWTSGNMDINNCIKKFQFEATEYDKVTEWIPFNRLNDVKEVGRGGFGCVYSATWLDGKRRILYENGKCKSV</sequence>
<dbReference type="OrthoDB" id="2313785at2759"/>
<comment type="caution">
    <text evidence="1">The sequence shown here is derived from an EMBL/GenBank/DDBJ whole genome shotgun (WGS) entry which is preliminary data.</text>
</comment>
<dbReference type="Proteomes" id="UP000789342">
    <property type="component" value="Unassembled WGS sequence"/>
</dbReference>
<reference evidence="1" key="1">
    <citation type="submission" date="2021-06" db="EMBL/GenBank/DDBJ databases">
        <authorList>
            <person name="Kallberg Y."/>
            <person name="Tangrot J."/>
            <person name="Rosling A."/>
        </authorList>
    </citation>
    <scope>NUCLEOTIDE SEQUENCE</scope>
    <source>
        <strain evidence="1">CL551</strain>
    </source>
</reference>
<gene>
    <name evidence="1" type="ORF">AMORRO_LOCUS500</name>
</gene>
<dbReference type="EMBL" id="CAJVPV010000133">
    <property type="protein sequence ID" value="CAG8444192.1"/>
    <property type="molecule type" value="Genomic_DNA"/>
</dbReference>